<proteinExistence type="predicted"/>
<organism evidence="1">
    <name type="scientific">Fagus sylvatica</name>
    <name type="common">Beechnut</name>
    <dbReference type="NCBI Taxonomy" id="28930"/>
    <lineage>
        <taxon>Eukaryota</taxon>
        <taxon>Viridiplantae</taxon>
        <taxon>Streptophyta</taxon>
        <taxon>Embryophyta</taxon>
        <taxon>Tracheophyta</taxon>
        <taxon>Spermatophyta</taxon>
        <taxon>Magnoliopsida</taxon>
        <taxon>eudicotyledons</taxon>
        <taxon>Gunneridae</taxon>
        <taxon>Pentapetalae</taxon>
        <taxon>rosids</taxon>
        <taxon>fabids</taxon>
        <taxon>Fagales</taxon>
        <taxon>Fagaceae</taxon>
        <taxon>Fagus</taxon>
    </lineage>
</organism>
<sequence>MEGVGANGDIVGVNEVVVLGGTCGDVGVIELGVGACANCDGGGDDKAFLGCGNSGDVCGGEVRVGGNGGKGGNLGLGTGDNLHGPWRWRGNLGSVQKMTSC</sequence>
<accession>A0A2N9IKY3</accession>
<protein>
    <submittedName>
        <fullName evidence="1">Uncharacterized protein</fullName>
    </submittedName>
</protein>
<dbReference type="EMBL" id="OIVN01006104">
    <property type="protein sequence ID" value="SPD25138.1"/>
    <property type="molecule type" value="Genomic_DNA"/>
</dbReference>
<evidence type="ECO:0000313" key="1">
    <source>
        <dbReference type="EMBL" id="SPD25138.1"/>
    </source>
</evidence>
<reference evidence="1" key="1">
    <citation type="submission" date="2018-02" db="EMBL/GenBank/DDBJ databases">
        <authorList>
            <person name="Cohen D.B."/>
            <person name="Kent A.D."/>
        </authorList>
    </citation>
    <scope>NUCLEOTIDE SEQUENCE</scope>
</reference>
<gene>
    <name evidence="1" type="ORF">FSB_LOCUS53020</name>
</gene>
<dbReference type="AlphaFoldDB" id="A0A2N9IKY3"/>
<name>A0A2N9IKY3_FAGSY</name>